<keyword evidence="8 10" id="KW-0503">Monooxygenase</keyword>
<comment type="similarity">
    <text evidence="3 10">Belongs to the cytochrome P450 family.</text>
</comment>
<comment type="pathway">
    <text evidence="2">Secondary metabolite biosynthesis.</text>
</comment>
<dbReference type="Pfam" id="PF00067">
    <property type="entry name" value="p450"/>
    <property type="match status" value="1"/>
</dbReference>
<reference evidence="11 12" key="1">
    <citation type="journal article" date="2020" name="ISME J.">
        <title>Uncovering the hidden diversity of litter-decomposition mechanisms in mushroom-forming fungi.</title>
        <authorList>
            <person name="Floudas D."/>
            <person name="Bentzer J."/>
            <person name="Ahren D."/>
            <person name="Johansson T."/>
            <person name="Persson P."/>
            <person name="Tunlid A."/>
        </authorList>
    </citation>
    <scope>NUCLEOTIDE SEQUENCE [LARGE SCALE GENOMIC DNA]</scope>
    <source>
        <strain evidence="11 12">CBS 146.42</strain>
    </source>
</reference>
<dbReference type="AlphaFoldDB" id="A0A8H5G6X9"/>
<dbReference type="InterPro" id="IPR017972">
    <property type="entry name" value="Cyt_P450_CS"/>
</dbReference>
<dbReference type="PANTHER" id="PTHR46300:SF7">
    <property type="entry name" value="P450, PUTATIVE (EUROFUNG)-RELATED"/>
    <property type="match status" value="1"/>
</dbReference>
<dbReference type="PROSITE" id="PS00086">
    <property type="entry name" value="CYTOCHROME_P450"/>
    <property type="match status" value="1"/>
</dbReference>
<accession>A0A8H5G6X9</accession>
<evidence type="ECO:0000256" key="7">
    <source>
        <dbReference type="ARBA" id="ARBA00023004"/>
    </source>
</evidence>
<sequence>MIENLSDRVSPEREAAEEASRSACAAGFAGGSDTTVSTVHSFFLAMCLYPEVQKKAQTELDMVLGGRLPEFNDKESLPYITAMVKESLRWQQVAPLGVPHMATEADEYNGYYIPKGTIVIGNAWTILHDPEVYSHPFEYKPDRFLTKEGKLNTRVPDPGSLAAFGFGRRVCLGRFLTENSMFILFAHILAVYDIRPGLSRNGREVIIKPEMTSGMLSYPEPFKCRITPRSKQAEYLVQNSTLLLMD</sequence>
<evidence type="ECO:0000313" key="12">
    <source>
        <dbReference type="Proteomes" id="UP000559027"/>
    </source>
</evidence>
<comment type="cofactor">
    <cofactor evidence="1 9">
        <name>heme</name>
        <dbReference type="ChEBI" id="CHEBI:30413"/>
    </cofactor>
</comment>
<dbReference type="PANTHER" id="PTHR46300">
    <property type="entry name" value="P450, PUTATIVE (EUROFUNG)-RELATED-RELATED"/>
    <property type="match status" value="1"/>
</dbReference>
<dbReference type="Proteomes" id="UP000559027">
    <property type="component" value="Unassembled WGS sequence"/>
</dbReference>
<keyword evidence="4 9" id="KW-0349">Heme</keyword>
<evidence type="ECO:0000256" key="1">
    <source>
        <dbReference type="ARBA" id="ARBA00001971"/>
    </source>
</evidence>
<dbReference type="PRINTS" id="PR00463">
    <property type="entry name" value="EP450I"/>
</dbReference>
<proteinExistence type="inferred from homology"/>
<feature type="binding site" description="axial binding residue" evidence="9">
    <location>
        <position position="171"/>
    </location>
    <ligand>
        <name>heme</name>
        <dbReference type="ChEBI" id="CHEBI:30413"/>
    </ligand>
    <ligandPart>
        <name>Fe</name>
        <dbReference type="ChEBI" id="CHEBI:18248"/>
    </ligandPart>
</feature>
<evidence type="ECO:0000313" key="11">
    <source>
        <dbReference type="EMBL" id="KAF5359385.1"/>
    </source>
</evidence>
<dbReference type="InterPro" id="IPR002401">
    <property type="entry name" value="Cyt_P450_E_grp-I"/>
</dbReference>
<dbReference type="InterPro" id="IPR001128">
    <property type="entry name" value="Cyt_P450"/>
</dbReference>
<gene>
    <name evidence="11" type="ORF">D9756_003620</name>
</gene>
<keyword evidence="5 9" id="KW-0479">Metal-binding</keyword>
<dbReference type="Gene3D" id="1.10.630.10">
    <property type="entry name" value="Cytochrome P450"/>
    <property type="match status" value="1"/>
</dbReference>
<dbReference type="GO" id="GO:0020037">
    <property type="term" value="F:heme binding"/>
    <property type="evidence" value="ECO:0007669"/>
    <property type="project" value="InterPro"/>
</dbReference>
<dbReference type="InterPro" id="IPR050364">
    <property type="entry name" value="Cytochrome_P450_fung"/>
</dbReference>
<dbReference type="GO" id="GO:0005506">
    <property type="term" value="F:iron ion binding"/>
    <property type="evidence" value="ECO:0007669"/>
    <property type="project" value="InterPro"/>
</dbReference>
<evidence type="ECO:0000256" key="8">
    <source>
        <dbReference type="ARBA" id="ARBA00023033"/>
    </source>
</evidence>
<evidence type="ECO:0000256" key="9">
    <source>
        <dbReference type="PIRSR" id="PIRSR602401-1"/>
    </source>
</evidence>
<keyword evidence="6 10" id="KW-0560">Oxidoreductase</keyword>
<evidence type="ECO:0000256" key="3">
    <source>
        <dbReference type="ARBA" id="ARBA00010617"/>
    </source>
</evidence>
<evidence type="ECO:0000256" key="5">
    <source>
        <dbReference type="ARBA" id="ARBA00022723"/>
    </source>
</evidence>
<dbReference type="OrthoDB" id="2789670at2759"/>
<protein>
    <recommendedName>
        <fullName evidence="13">Cytochrome P450</fullName>
    </recommendedName>
</protein>
<keyword evidence="12" id="KW-1185">Reference proteome</keyword>
<dbReference type="EMBL" id="JAACJO010000004">
    <property type="protein sequence ID" value="KAF5359385.1"/>
    <property type="molecule type" value="Genomic_DNA"/>
</dbReference>
<evidence type="ECO:0000256" key="6">
    <source>
        <dbReference type="ARBA" id="ARBA00023002"/>
    </source>
</evidence>
<evidence type="ECO:0008006" key="13">
    <source>
        <dbReference type="Google" id="ProtNLM"/>
    </source>
</evidence>
<dbReference type="SUPFAM" id="SSF48264">
    <property type="entry name" value="Cytochrome P450"/>
    <property type="match status" value="1"/>
</dbReference>
<keyword evidence="7 9" id="KW-0408">Iron</keyword>
<dbReference type="PRINTS" id="PR00385">
    <property type="entry name" value="P450"/>
</dbReference>
<evidence type="ECO:0000256" key="2">
    <source>
        <dbReference type="ARBA" id="ARBA00005179"/>
    </source>
</evidence>
<evidence type="ECO:0000256" key="4">
    <source>
        <dbReference type="ARBA" id="ARBA00022617"/>
    </source>
</evidence>
<dbReference type="GO" id="GO:0016705">
    <property type="term" value="F:oxidoreductase activity, acting on paired donors, with incorporation or reduction of molecular oxygen"/>
    <property type="evidence" value="ECO:0007669"/>
    <property type="project" value="InterPro"/>
</dbReference>
<evidence type="ECO:0000256" key="10">
    <source>
        <dbReference type="RuleBase" id="RU000461"/>
    </source>
</evidence>
<organism evidence="11 12">
    <name type="scientific">Leucocoprinus leucothites</name>
    <dbReference type="NCBI Taxonomy" id="201217"/>
    <lineage>
        <taxon>Eukaryota</taxon>
        <taxon>Fungi</taxon>
        <taxon>Dikarya</taxon>
        <taxon>Basidiomycota</taxon>
        <taxon>Agaricomycotina</taxon>
        <taxon>Agaricomycetes</taxon>
        <taxon>Agaricomycetidae</taxon>
        <taxon>Agaricales</taxon>
        <taxon>Agaricineae</taxon>
        <taxon>Agaricaceae</taxon>
        <taxon>Leucocoprinus</taxon>
    </lineage>
</organism>
<dbReference type="InterPro" id="IPR036396">
    <property type="entry name" value="Cyt_P450_sf"/>
</dbReference>
<dbReference type="GO" id="GO:0004497">
    <property type="term" value="F:monooxygenase activity"/>
    <property type="evidence" value="ECO:0007669"/>
    <property type="project" value="UniProtKB-KW"/>
</dbReference>
<name>A0A8H5G6X9_9AGAR</name>
<comment type="caution">
    <text evidence="11">The sequence shown here is derived from an EMBL/GenBank/DDBJ whole genome shotgun (WGS) entry which is preliminary data.</text>
</comment>